<dbReference type="InterPro" id="IPR008896">
    <property type="entry name" value="TIC214"/>
</dbReference>
<dbReference type="GO" id="GO:0015031">
    <property type="term" value="P:protein transport"/>
    <property type="evidence" value="ECO:0007669"/>
    <property type="project" value="UniProtKB-KW"/>
</dbReference>
<reference evidence="7" key="1">
    <citation type="submission" date="2017-05" db="EMBL/GenBank/DDBJ databases">
        <authorList>
            <person name="Song R."/>
            <person name="Chenine A.L."/>
            <person name="Ruprecht R.M."/>
        </authorList>
    </citation>
    <scope>NUCLEOTIDE SEQUENCE</scope>
</reference>
<feature type="transmembrane region" description="Helical" evidence="4">
    <location>
        <begin position="56"/>
        <end position="77"/>
    </location>
</feature>
<feature type="transmembrane region" description="Helical" evidence="4">
    <location>
        <begin position="164"/>
        <end position="191"/>
    </location>
</feature>
<feature type="region of interest" description="Disordered" evidence="6">
    <location>
        <begin position="638"/>
        <end position="660"/>
    </location>
</feature>
<keyword evidence="4" id="KW-0813">Transport</keyword>
<protein>
    <recommendedName>
        <fullName evidence="4">Protein TIC 214</fullName>
    </recommendedName>
    <alternativeName>
        <fullName evidence="4">Translocon at the inner envelope membrane of chloroplasts 214</fullName>
    </alternativeName>
</protein>
<feature type="compositionally biased region" description="Basic and acidic residues" evidence="6">
    <location>
        <begin position="248"/>
        <end position="269"/>
    </location>
</feature>
<feature type="region of interest" description="Disordered" evidence="6">
    <location>
        <begin position="248"/>
        <end position="273"/>
    </location>
</feature>
<feature type="coiled-coil region" evidence="5">
    <location>
        <begin position="499"/>
        <end position="526"/>
    </location>
</feature>
<feature type="transmembrane region" description="Helical" evidence="4">
    <location>
        <begin position="124"/>
        <end position="144"/>
    </location>
</feature>
<keyword evidence="4" id="KW-0653">Protein transport</keyword>
<name>A0A2S0SUV9_GRISI</name>
<comment type="subcellular location">
    <subcellularLocation>
        <location evidence="2">Plastid</location>
        <location evidence="2">Chloroplast inner membrane</location>
        <topology evidence="2">Multi-pass membrane protein</topology>
    </subcellularLocation>
</comment>
<feature type="transmembrane region" description="Helical" evidence="4">
    <location>
        <begin position="212"/>
        <end position="233"/>
    </location>
</feature>
<comment type="subunit">
    <text evidence="4">Part of the Tic complex.</text>
</comment>
<keyword evidence="4" id="KW-1133">Transmembrane helix</keyword>
<keyword evidence="5" id="KW-0175">Coiled coil</keyword>
<keyword evidence="4 7" id="KW-0150">Chloroplast</keyword>
<dbReference type="GeneID" id="36939529"/>
<keyword evidence="3 4" id="KW-1001">Plastid inner membrane</keyword>
<organism evidence="7">
    <name type="scientific">Griffonia simplicifolia</name>
    <name type="common">Bandeiraea simplicifolia</name>
    <dbReference type="NCBI Taxonomy" id="3850"/>
    <lineage>
        <taxon>Eukaryota</taxon>
        <taxon>Viridiplantae</taxon>
        <taxon>Streptophyta</taxon>
        <taxon>Embryophyta</taxon>
        <taxon>Tracheophyta</taxon>
        <taxon>Spermatophyta</taxon>
        <taxon>Magnoliopsida</taxon>
        <taxon>eudicotyledons</taxon>
        <taxon>Gunneridae</taxon>
        <taxon>Pentapetalae</taxon>
        <taxon>rosids</taxon>
        <taxon>fabids</taxon>
        <taxon>Fabales</taxon>
        <taxon>Fabaceae</taxon>
        <taxon>Cercidoideae</taxon>
        <taxon>Cercideae</taxon>
        <taxon>Cercidinae</taxon>
        <taxon>Griffonia</taxon>
    </lineage>
</organism>
<evidence type="ECO:0000256" key="6">
    <source>
        <dbReference type="SAM" id="MobiDB-lite"/>
    </source>
</evidence>
<dbReference type="Pfam" id="PF05758">
    <property type="entry name" value="Ycf1"/>
    <property type="match status" value="2"/>
</dbReference>
<evidence type="ECO:0000256" key="5">
    <source>
        <dbReference type="SAM" id="Coils"/>
    </source>
</evidence>
<feature type="transmembrane region" description="Helical" evidence="4">
    <location>
        <begin position="20"/>
        <end position="44"/>
    </location>
</feature>
<keyword evidence="4" id="KW-0812">Transmembrane</keyword>
<evidence type="ECO:0000313" key="7">
    <source>
        <dbReference type="EMBL" id="AWB12824.1"/>
    </source>
</evidence>
<dbReference type="RefSeq" id="YP_009486601.1">
    <property type="nucleotide sequence ID" value="NC_037763.1"/>
</dbReference>
<evidence type="ECO:0000256" key="1">
    <source>
        <dbReference type="ARBA" id="ARBA00002515"/>
    </source>
</evidence>
<keyword evidence="4 7" id="KW-0934">Plastid</keyword>
<gene>
    <name evidence="7" type="primary">ycf1</name>
    <name evidence="4" type="synonym">TIC214</name>
</gene>
<comment type="similarity">
    <text evidence="4">Belongs to the TIC214 family.</text>
</comment>
<accession>A0A2S0SUV9</accession>
<reference evidence="7" key="2">
    <citation type="journal article" date="2018" name="Front. Plant Sci.">
        <title>Plastid Genome Evolution in the Early-Diverging Legume Subfamily Cercidoideae (Fabaceae).</title>
        <authorList>
            <person name="Wang Y.H."/>
            <person name="Wicke S."/>
            <person name="Wang H."/>
            <person name="Jin J.J."/>
            <person name="Chen S.Y."/>
            <person name="Zhang S.D."/>
            <person name="Li D.Z."/>
            <person name="Yi T.S."/>
        </authorList>
    </citation>
    <scope>NUCLEOTIDE SEQUENCE</scope>
</reference>
<dbReference type="PANTHER" id="PTHR33163:SF40">
    <property type="entry name" value="PROTEIN TIC 214"/>
    <property type="match status" value="1"/>
</dbReference>
<comment type="function">
    <text evidence="1 4">Involved in protein precursor import into chloroplasts. May be part of an intermediate translocation complex acting as a protein-conducting channel at the inner envelope.</text>
</comment>
<dbReference type="EMBL" id="MF135596">
    <property type="protein sequence ID" value="AWB12824.1"/>
    <property type="molecule type" value="Genomic_DNA"/>
</dbReference>
<dbReference type="GO" id="GO:0009706">
    <property type="term" value="C:chloroplast inner membrane"/>
    <property type="evidence" value="ECO:0007669"/>
    <property type="project" value="UniProtKB-SubCell"/>
</dbReference>
<geneLocation type="chloroplast" evidence="7"/>
<dbReference type="PANTHER" id="PTHR33163">
    <property type="entry name" value="PROTEIN TIC 214-RELATED"/>
    <property type="match status" value="1"/>
</dbReference>
<evidence type="ECO:0000256" key="2">
    <source>
        <dbReference type="ARBA" id="ARBA00004478"/>
    </source>
</evidence>
<keyword evidence="4" id="KW-0472">Membrane</keyword>
<sequence>MFKSFIPDNLVSLWMKIMNSVVVVGLYYGFLTTFSIGPSYLFLLRARVMEEGTEKKVSATTGFITGQLIMFISIYYAPLHLALGRPHTITVIALPYLLFHFFCNNYKHFFNYGYIRKNTLMRNLSIQMIFFNNFFFQLLNLFIFPSSIVVRLVNIYMFRSNNKILLLTSSFVSWLIGHILFLKWVEFLLAWIQQNNYIKSNRFIRPNKLAQFRHYVSRIFTISLFITCVYYLGRTPSPIFTKKMKEISEPQKEESTQIEKQQEQKRSAEEDTSPYLFSEEKGDSYKIDEIKKEEIFRFEPLVTTLFDYKRSNRPLRYIKNDRFENAVRNELSQYFFYTCQSDGKERISFTYPPSLSTFAEMMQKKMSLFTTEKISYDELYNCWNSTNEQKKNNLSNKFLNRSETLDKIFISLDGLEKGSRLSNDETKKKYLPSMYDPFLNGSYRGQIKNEIYTKNDIWINLNKIHGILLNINTNSPNRFVNRKKSIGIKEISKKVPRWSYRLIDELEQLEGEIQNDEEEENLADDHEIRSRNAKRVVIFTDNSDNPYDNPDQKEEFALIRYFQQSDFRRDIIKGSMRAQRRKTVTWKFFQTSAHSPLFLDKIDNPLFFYFDILERIKMFFIFKNWMWKNKEFKISDYTEEKTKESEKEEEDKRKRKEDEHGEKTRLEIEESWENFQFGHAIRGSLLVTHSIFRKYILLPLLIITKNIVRILLYQAPEWSEDLRDWKREMHIKCTNSGAQLSETEFPKNWLTEGLQIKILFPFRLKPWHKSKQQLPKKHPMKKKTKKMDFFFLTVWGSETEIPYGFSSPQNRLSIFDPIFKELRKKRKKWKKNSFLVLKMLNRKSFQNVSKETTKWIIKKILFVKKRFLFVLRQELSETQKDSTITNSNQMIYESSIPIQSINWANSSLTEKKIKDLNDRTKRIIKQIDQITNDKKRGFILPEINISSNKATYNNKRLDLQKNIWQLLKRINVRLVRKSHYFLKFLIERAYIDIFLYIINIPRINLQLFLESTKKKINKYIYNNEANEERIHKTNQSIIHFISTIQKSISNISNTNSQVFLDVSSLSQAYVFYKLSQTLVINLYKYKLRSLFEYDGTSLFLKNEIKDCLIGIKGIFHSKLIHPPNSVMNQWLNWLKGHYQYDLSQNRWSSLVPKKWRNRINERGMAQNKDLIKWDSYEKNRSIFYKKQEVDSLLKFLTNKKNKLKKQYEYDLLSYKYLNYADKKDSYIYGYRSPLQAKNNQEIYYNTRKQELFDMTDDIFIKNYLDDIIYMEKTKNMDRKYFDWRIMNFCHRNKMDMEAWIDHNYYLTPHEEINPSNQKRFLFDWMKMNVEIINHSRSILKSNLKLWFFSKFVIFYNAYTSNPWVIPIKLLFFKFNGNINKKISENKSIAKKKKIDIFRPSKKQKSLELELETRNQRETEYADQVDLKSPLSIQEKDFEQDYVGWDMKKGDRKKKKSKSKIEAELNLFLRRYWRFQWNWNYGLIQRVMNNINLYSLLLRMINLSEISVASVQRRELSLDIMAITKQKSLKLMIKGILLIEPVRLFRKNDGKFIMYQTIGPSLIHKSKHQINQREREKSYIKNFEESITRHHKMTENKEKKHYDLLVPENILSYKRRRELRILISFTYRNRNTSFYNGNKVNNCCQVLKDRDKKKLIHLKFFLWPNYRLEDLACMNRYWFDTNNGSRFSMVRIHMYPQLKIR</sequence>
<feature type="transmembrane region" description="Helical" evidence="4">
    <location>
        <begin position="83"/>
        <end position="103"/>
    </location>
</feature>
<proteinExistence type="inferred from homology"/>
<evidence type="ECO:0000256" key="4">
    <source>
        <dbReference type="RuleBase" id="RU364085"/>
    </source>
</evidence>
<evidence type="ECO:0000256" key="3">
    <source>
        <dbReference type="ARBA" id="ARBA00022780"/>
    </source>
</evidence>